<sequence length="1183" mass="127273">MDLPTYTNIWRIEKRLYKLYDFRLPRPLPLVTFGVWLGVSIVWAFLMSVLRVPFQTPWHVLWLVPPLVIAFFATRPVIEGKRLTELLLSQARFLAEARVYTRLAPQYEPTEVTVAVRVWHRHPDAGPLPAVGGRAARGRGRARGPVEEREVEERETTATDLAVPTAEDHAEVVLHPAVETGPRNAPRSSSRPATDEEREGSADRAAAPSDRRSLGRKVLNYFGFALPRPQAEDTEAVPTASPAVPAAERTELATTRHRDDAPDPFGGDGRETRAREVAPPPRPGTSEELREAEEERENDAWFTALRTPSGETPWPLSSKVAYTTGDTAPMRVPDPDPERLIARRRAEEIMAAPDPSVSDRESAMAVHETARADEGTETPRVPEANGYSRPADISTPKERAEARRGAEAPGREPAPEGDPWHGAEARRRLRGRVQSAAVTRRLDRERSTVEPAPPPSVARGLGDPAGPEEAREQERVGRPRPRPHAAPWDLPPAGSGTEGDERHGTAPREQGPDDEKADDRPTTGPDVPQEAAPAPDTTAATVSATSRTEEDAEASATTWPRIDVVHYRRAPKPTADTTASATAPTASAEEPVRTGYDAGEHADAHDPVEGRAVDKAEEEHAPEPAESTGQDREAGRAETDEESLSERAATPRDDTPVTDDTPKTEETPQPSTPRAADDTAREPAVAPLLLPVKPVLELDHGTGEHESLSDITDPRPRRTLEQLEAAERAAFQARDRRDTGGPEAREEAATPDDHGEPRRSGRLSRTVRSAGTGPQPAAGQEEDAPTGDERGDRTGGGVFSRVTDNARRLSRLFTPPNGVPTPNGPQERPSSAAGNKKPELQLDHGTGEQEALPGAAAPDDDPVGRRTGAGWPARGRTERSAPSDTPDSGTRGWRRLARVVTGGNAVQSRTDLPAADLERLRAPFEGSRRIVVLGCTGGAGQTVTTLMLGHTLAEHRDRPVVAVDVNPGGTGLSRRIRTETPETLTSLLANTGGVQGYLGMRQYTSQSSTGLEVVTTLDDPYVQTLDDRDYAGLTGLLERFYEITLLDPAATGVARALPIVDALVLVAPASADAARAVAMTFEWLDGHGYADLRAKAIVVINGVSRRSLADVDAAEQVARGRCRAIVRVPWDDHLAAARGVVDVTTLRATTRRAHAALAGVIVTGFTGGHGGAGGSRVASEAQR</sequence>
<dbReference type="SUPFAM" id="SSF52540">
    <property type="entry name" value="P-loop containing nucleoside triphosphate hydrolases"/>
    <property type="match status" value="1"/>
</dbReference>
<feature type="compositionally biased region" description="Low complexity" evidence="1">
    <location>
        <begin position="572"/>
        <end position="588"/>
    </location>
</feature>
<feature type="transmembrane region" description="Helical" evidence="2">
    <location>
        <begin position="58"/>
        <end position="78"/>
    </location>
</feature>
<keyword evidence="2" id="KW-0812">Transmembrane</keyword>
<feature type="compositionally biased region" description="Basic and acidic residues" evidence="1">
    <location>
        <begin position="468"/>
        <end position="477"/>
    </location>
</feature>
<feature type="region of interest" description="Disordered" evidence="1">
    <location>
        <begin position="127"/>
        <end position="211"/>
    </location>
</feature>
<dbReference type="RefSeq" id="WP_078763373.1">
    <property type="nucleotide sequence ID" value="NZ_FUWS01000012.1"/>
</dbReference>
<feature type="compositionally biased region" description="Basic and acidic residues" evidence="1">
    <location>
        <begin position="598"/>
        <end position="638"/>
    </location>
</feature>
<dbReference type="OrthoDB" id="3204399at2"/>
<accession>A0A1T4SXK8</accession>
<keyword evidence="2" id="KW-0472">Membrane</keyword>
<gene>
    <name evidence="3" type="ORF">SAMN02745673_04119</name>
</gene>
<evidence type="ECO:0000313" key="3">
    <source>
        <dbReference type="EMBL" id="SKA32994.1"/>
    </source>
</evidence>
<dbReference type="Proteomes" id="UP000190637">
    <property type="component" value="Unassembled WGS sequence"/>
</dbReference>
<dbReference type="STRING" id="1122192.SAMN02745673_04119"/>
<feature type="compositionally biased region" description="Basic and acidic residues" evidence="1">
    <location>
        <begin position="696"/>
        <end position="759"/>
    </location>
</feature>
<dbReference type="GO" id="GO:0005829">
    <property type="term" value="C:cytosol"/>
    <property type="evidence" value="ECO:0007669"/>
    <property type="project" value="TreeGrafter"/>
</dbReference>
<dbReference type="PANTHER" id="PTHR43384:SF14">
    <property type="entry name" value="ESX-1 SECRETION-ASSOCIATED PROTEIN ESPI"/>
    <property type="match status" value="1"/>
</dbReference>
<dbReference type="GO" id="GO:0009898">
    <property type="term" value="C:cytoplasmic side of plasma membrane"/>
    <property type="evidence" value="ECO:0007669"/>
    <property type="project" value="TreeGrafter"/>
</dbReference>
<evidence type="ECO:0000313" key="4">
    <source>
        <dbReference type="Proteomes" id="UP000190637"/>
    </source>
</evidence>
<keyword evidence="3" id="KW-0969">Cilium</keyword>
<feature type="compositionally biased region" description="Basic and acidic residues" evidence="1">
    <location>
        <begin position="193"/>
        <end position="202"/>
    </location>
</feature>
<feature type="compositionally biased region" description="Basic and acidic residues" evidence="1">
    <location>
        <begin position="836"/>
        <end position="847"/>
    </location>
</feature>
<dbReference type="GO" id="GO:0016887">
    <property type="term" value="F:ATP hydrolysis activity"/>
    <property type="evidence" value="ECO:0007669"/>
    <property type="project" value="TreeGrafter"/>
</dbReference>
<feature type="compositionally biased region" description="Low complexity" evidence="1">
    <location>
        <begin position="236"/>
        <end position="247"/>
    </location>
</feature>
<proteinExistence type="predicted"/>
<dbReference type="EMBL" id="FUWS01000012">
    <property type="protein sequence ID" value="SKA32994.1"/>
    <property type="molecule type" value="Genomic_DNA"/>
</dbReference>
<dbReference type="PANTHER" id="PTHR43384">
    <property type="entry name" value="SEPTUM SITE-DETERMINING PROTEIN MIND HOMOLOG, CHLOROPLASTIC-RELATED"/>
    <property type="match status" value="1"/>
</dbReference>
<feature type="compositionally biased region" description="Low complexity" evidence="1">
    <location>
        <begin position="531"/>
        <end position="546"/>
    </location>
</feature>
<keyword evidence="3" id="KW-0966">Cell projection</keyword>
<organism evidence="3 4">
    <name type="scientific">Marinactinospora thermotolerans DSM 45154</name>
    <dbReference type="NCBI Taxonomy" id="1122192"/>
    <lineage>
        <taxon>Bacteria</taxon>
        <taxon>Bacillati</taxon>
        <taxon>Actinomycetota</taxon>
        <taxon>Actinomycetes</taxon>
        <taxon>Streptosporangiales</taxon>
        <taxon>Nocardiopsidaceae</taxon>
        <taxon>Marinactinospora</taxon>
    </lineage>
</organism>
<reference evidence="3 4" key="1">
    <citation type="submission" date="2017-02" db="EMBL/GenBank/DDBJ databases">
        <authorList>
            <person name="Peterson S.W."/>
        </authorList>
    </citation>
    <scope>NUCLEOTIDE SEQUENCE [LARGE SCALE GENOMIC DNA]</scope>
    <source>
        <strain evidence="3 4">DSM 45154</strain>
    </source>
</reference>
<dbReference type="GO" id="GO:0051782">
    <property type="term" value="P:negative regulation of cell division"/>
    <property type="evidence" value="ECO:0007669"/>
    <property type="project" value="TreeGrafter"/>
</dbReference>
<keyword evidence="3" id="KW-0282">Flagellum</keyword>
<feature type="compositionally biased region" description="Basic and acidic residues" evidence="1">
    <location>
        <begin position="248"/>
        <end position="261"/>
    </location>
</feature>
<keyword evidence="2" id="KW-1133">Transmembrane helix</keyword>
<evidence type="ECO:0000256" key="1">
    <source>
        <dbReference type="SAM" id="MobiDB-lite"/>
    </source>
</evidence>
<dbReference type="InterPro" id="IPR050625">
    <property type="entry name" value="ParA/MinD_ATPase"/>
</dbReference>
<feature type="transmembrane region" description="Helical" evidence="2">
    <location>
        <begin position="28"/>
        <end position="46"/>
    </location>
</feature>
<dbReference type="Gene3D" id="3.40.50.300">
    <property type="entry name" value="P-loop containing nucleotide triphosphate hydrolases"/>
    <property type="match status" value="1"/>
</dbReference>
<feature type="compositionally biased region" description="Basic and acidic residues" evidence="1">
    <location>
        <begin position="333"/>
        <end position="348"/>
    </location>
</feature>
<name>A0A1T4SXK8_9ACTN</name>
<feature type="region of interest" description="Disordered" evidence="1">
    <location>
        <begin position="231"/>
        <end position="893"/>
    </location>
</feature>
<dbReference type="GO" id="GO:0005524">
    <property type="term" value="F:ATP binding"/>
    <property type="evidence" value="ECO:0007669"/>
    <property type="project" value="TreeGrafter"/>
</dbReference>
<protein>
    <submittedName>
        <fullName evidence="3">MinD-like ATPase involved in chromosome partitioning or flagellar assembly</fullName>
    </submittedName>
</protein>
<feature type="compositionally biased region" description="Basic and acidic residues" evidence="1">
    <location>
        <begin position="357"/>
        <end position="374"/>
    </location>
</feature>
<evidence type="ECO:0000256" key="2">
    <source>
        <dbReference type="SAM" id="Phobius"/>
    </source>
</evidence>
<feature type="compositionally biased region" description="Basic and acidic residues" evidence="1">
    <location>
        <begin position="649"/>
        <end position="666"/>
    </location>
</feature>
<dbReference type="InterPro" id="IPR027417">
    <property type="entry name" value="P-loop_NTPase"/>
</dbReference>
<feature type="compositionally biased region" description="Basic and acidic residues" evidence="1">
    <location>
        <begin position="395"/>
        <end position="426"/>
    </location>
</feature>
<feature type="compositionally biased region" description="Basic and acidic residues" evidence="1">
    <location>
        <begin position="144"/>
        <end position="157"/>
    </location>
</feature>
<keyword evidence="4" id="KW-1185">Reference proteome</keyword>
<dbReference type="Pfam" id="PF12648">
    <property type="entry name" value="TcpE"/>
    <property type="match status" value="1"/>
</dbReference>
<feature type="compositionally biased region" description="Basic and acidic residues" evidence="1">
    <location>
        <begin position="499"/>
        <end position="521"/>
    </location>
</feature>
<feature type="compositionally biased region" description="Low complexity" evidence="1">
    <location>
        <begin position="682"/>
        <end position="695"/>
    </location>
</feature>
<dbReference type="InterPro" id="IPR025608">
    <property type="entry name" value="TcpE"/>
</dbReference>
<dbReference type="AlphaFoldDB" id="A0A1T4SXK8"/>